<evidence type="ECO:0000313" key="1">
    <source>
        <dbReference type="EMBL" id="CAE0830433.1"/>
    </source>
</evidence>
<protein>
    <submittedName>
        <fullName evidence="1">Uncharacterized protein</fullName>
    </submittedName>
</protein>
<name>A0A7S4GAQ4_9EUGL</name>
<proteinExistence type="predicted"/>
<accession>A0A7S4GAQ4</accession>
<gene>
    <name evidence="1" type="ORF">EGYM00163_LOCUS41713</name>
</gene>
<sequence length="101" mass="11265">MARYLGWVEVARDTSVLLTMNQTGTGSDPHLAFLCTALQEHPVSLPARIVEALLKYVHLSSTDHTLSDFFVVQQKASRVKKNTPSPCHILALTKILQHRSK</sequence>
<organism evidence="1">
    <name type="scientific">Eutreptiella gymnastica</name>
    <dbReference type="NCBI Taxonomy" id="73025"/>
    <lineage>
        <taxon>Eukaryota</taxon>
        <taxon>Discoba</taxon>
        <taxon>Euglenozoa</taxon>
        <taxon>Euglenida</taxon>
        <taxon>Spirocuta</taxon>
        <taxon>Euglenophyceae</taxon>
        <taxon>Eutreptiales</taxon>
        <taxon>Eutreptiaceae</taxon>
        <taxon>Eutreptiella</taxon>
    </lineage>
</organism>
<reference evidence="1" key="1">
    <citation type="submission" date="2021-01" db="EMBL/GenBank/DDBJ databases">
        <authorList>
            <person name="Corre E."/>
            <person name="Pelletier E."/>
            <person name="Niang G."/>
            <person name="Scheremetjew M."/>
            <person name="Finn R."/>
            <person name="Kale V."/>
            <person name="Holt S."/>
            <person name="Cochrane G."/>
            <person name="Meng A."/>
            <person name="Brown T."/>
            <person name="Cohen L."/>
        </authorList>
    </citation>
    <scope>NUCLEOTIDE SEQUENCE</scope>
    <source>
        <strain evidence="1">CCMP1594</strain>
    </source>
</reference>
<dbReference type="AlphaFoldDB" id="A0A7S4GAQ4"/>
<dbReference type="EMBL" id="HBJA01121173">
    <property type="protein sequence ID" value="CAE0830433.1"/>
    <property type="molecule type" value="Transcribed_RNA"/>
</dbReference>